<feature type="compositionally biased region" description="Basic and acidic residues" evidence="1">
    <location>
        <begin position="91"/>
        <end position="104"/>
    </location>
</feature>
<evidence type="ECO:0000313" key="3">
    <source>
        <dbReference type="Proteomes" id="UP000315995"/>
    </source>
</evidence>
<feature type="region of interest" description="Disordered" evidence="1">
    <location>
        <begin position="133"/>
        <end position="174"/>
    </location>
</feature>
<evidence type="ECO:0000313" key="2">
    <source>
        <dbReference type="EMBL" id="QDG53613.1"/>
    </source>
</evidence>
<dbReference type="RefSeq" id="WP_141200067.1">
    <property type="nucleotide sequence ID" value="NZ_CP041186.1"/>
</dbReference>
<feature type="region of interest" description="Disordered" evidence="1">
    <location>
        <begin position="77"/>
        <end position="104"/>
    </location>
</feature>
<dbReference type="Proteomes" id="UP000315995">
    <property type="component" value="Chromosome"/>
</dbReference>
<organism evidence="2 3">
    <name type="scientific">Persicimonas caeni</name>
    <dbReference type="NCBI Taxonomy" id="2292766"/>
    <lineage>
        <taxon>Bacteria</taxon>
        <taxon>Deltaproteobacteria</taxon>
        <taxon>Bradymonadales</taxon>
        <taxon>Bradymonadaceae</taxon>
        <taxon>Persicimonas</taxon>
    </lineage>
</organism>
<feature type="compositionally biased region" description="Basic and acidic residues" evidence="1">
    <location>
        <begin position="133"/>
        <end position="143"/>
    </location>
</feature>
<dbReference type="OrthoDB" id="5515052at2"/>
<accession>A0A5B8YAY6</accession>
<dbReference type="AlphaFoldDB" id="A0A4Y6PZB7"/>
<dbReference type="EMBL" id="CP041186">
    <property type="protein sequence ID" value="QDG53613.1"/>
    <property type="molecule type" value="Genomic_DNA"/>
</dbReference>
<gene>
    <name evidence="2" type="ORF">FIV42_23565</name>
</gene>
<keyword evidence="3" id="KW-1185">Reference proteome</keyword>
<proteinExistence type="predicted"/>
<feature type="compositionally biased region" description="Polar residues" evidence="1">
    <location>
        <begin position="163"/>
        <end position="174"/>
    </location>
</feature>
<accession>A0A4Y6PZB7</accession>
<reference evidence="2 3" key="1">
    <citation type="submission" date="2019-06" db="EMBL/GenBank/DDBJ databases">
        <title>Persicimonas caeni gen. nov., sp. nov., a predatory bacterium isolated from solar saltern.</title>
        <authorList>
            <person name="Wang S."/>
        </authorList>
    </citation>
    <scope>NUCLEOTIDE SEQUENCE [LARGE SCALE GENOMIC DNA]</scope>
    <source>
        <strain evidence="2 3">YN101</strain>
    </source>
</reference>
<evidence type="ECO:0000256" key="1">
    <source>
        <dbReference type="SAM" id="MobiDB-lite"/>
    </source>
</evidence>
<sequence>MPSKEESMQKQHLHAQKEHAEWLDKLHRWRAEHQRVLAKLSKLQAALLDHNAEIDEQLGQIHRHEQHISRHERVIAAQKGNGESTLDQDALDGHSEGDKSHRELRAQIKRMEGTHDETVEVLNETIDKLKEIRSKMQNERDQEYENIDDDEVVHEASVESFPASDSPSFNPGRT</sequence>
<protein>
    <submittedName>
        <fullName evidence="2">Uncharacterized protein</fullName>
    </submittedName>
</protein>
<name>A0A4Y6PZB7_PERCE</name>